<reference evidence="2 3" key="1">
    <citation type="submission" date="2019-08" db="EMBL/GenBank/DDBJ databases">
        <authorList>
            <person name="Alioto T."/>
            <person name="Alioto T."/>
            <person name="Gomez Garrido J."/>
        </authorList>
    </citation>
    <scope>NUCLEOTIDE SEQUENCE [LARGE SCALE GENOMIC DNA]</scope>
</reference>
<evidence type="ECO:0000313" key="2">
    <source>
        <dbReference type="EMBL" id="VVC43952.1"/>
    </source>
</evidence>
<proteinExistence type="predicted"/>
<accession>A0A5E4NL59</accession>
<dbReference type="Proteomes" id="UP000325440">
    <property type="component" value="Unassembled WGS sequence"/>
</dbReference>
<keyword evidence="3" id="KW-1185">Reference proteome</keyword>
<name>A0A5E4NL59_9HEMI</name>
<gene>
    <name evidence="2" type="ORF">CINCED_3A007751</name>
</gene>
<feature type="region of interest" description="Disordered" evidence="1">
    <location>
        <begin position="9"/>
        <end position="43"/>
    </location>
</feature>
<feature type="compositionally biased region" description="Basic and acidic residues" evidence="1">
    <location>
        <begin position="14"/>
        <end position="27"/>
    </location>
</feature>
<protein>
    <submittedName>
        <fullName evidence="2">Uncharacterized protein</fullName>
    </submittedName>
</protein>
<sequence>MITFAECLMGQTENGDRAEQRSEKLSKPYEYSDASSGAIQRDGNESLRNQHKCEFVTFDRDCSKQLFQNKTTSFVYSNEDVDYNAKEKSVDCRKIFSFDNRLDRQTFTDELHSCRGSSMATSKHNTQYETIDKICDKLSVTIMKVCDIILQTHNGNCIHNSSDGDGIEQNRTNITGKIDESINEFVRTTEIATNMLRTFQTDRLNQDKRDVNAISEVLYTINECYGRLFLLITRPEKSKLLKNIDGEGLDRTKKNYRETNIIRESFADEGEHYNSDLVVSSVVKSIRMRNATDAIPAEALAMITNPTKIIRETNVKKLTTTGLMKCDSSCSSLFDYRDKNRLINSKNHFNNKFDWELESSTKDGKQNDIYPDNNVIDPFIGPKNHSVNSALRHMTRNIINKENIILSNINTPRNYYKIDNQQNLKNIKKINTNKLPNRQLLMELKSKNTFNSIAANQTSKKNDIIRNRDNSKNTQFCRKEPTLKTENTKVFEDTTKKSTNNLSSYYYSNKICFTNKVIIKILLYNNKIFLTIFFTIKETYGTFFFPSIISKIKPNKIEHAEEKKFKFYESMKQDIMGGAWSKRLIDLKKNESRKEFKCID</sequence>
<evidence type="ECO:0000313" key="3">
    <source>
        <dbReference type="Proteomes" id="UP000325440"/>
    </source>
</evidence>
<dbReference type="EMBL" id="CABPRJ010002374">
    <property type="protein sequence ID" value="VVC43952.1"/>
    <property type="molecule type" value="Genomic_DNA"/>
</dbReference>
<organism evidence="2 3">
    <name type="scientific">Cinara cedri</name>
    <dbReference type="NCBI Taxonomy" id="506608"/>
    <lineage>
        <taxon>Eukaryota</taxon>
        <taxon>Metazoa</taxon>
        <taxon>Ecdysozoa</taxon>
        <taxon>Arthropoda</taxon>
        <taxon>Hexapoda</taxon>
        <taxon>Insecta</taxon>
        <taxon>Pterygota</taxon>
        <taxon>Neoptera</taxon>
        <taxon>Paraneoptera</taxon>
        <taxon>Hemiptera</taxon>
        <taxon>Sternorrhyncha</taxon>
        <taxon>Aphidomorpha</taxon>
        <taxon>Aphidoidea</taxon>
        <taxon>Aphididae</taxon>
        <taxon>Lachninae</taxon>
        <taxon>Cinara</taxon>
    </lineage>
</organism>
<dbReference type="AlphaFoldDB" id="A0A5E4NL59"/>
<evidence type="ECO:0000256" key="1">
    <source>
        <dbReference type="SAM" id="MobiDB-lite"/>
    </source>
</evidence>